<name>A0A5T0P4C6_CAMJU</name>
<comment type="caution">
    <text evidence="1">The sequence shown here is derived from an EMBL/GenBank/DDBJ whole genome shotgun (WGS) entry which is preliminary data.</text>
</comment>
<evidence type="ECO:0000313" key="1">
    <source>
        <dbReference type="EMBL" id="EAK1393051.1"/>
    </source>
</evidence>
<dbReference type="EMBL" id="AACDRV010000013">
    <property type="protein sequence ID" value="EAK1393051.1"/>
    <property type="molecule type" value="Genomic_DNA"/>
</dbReference>
<reference evidence="1" key="1">
    <citation type="submission" date="2018-05" db="EMBL/GenBank/DDBJ databases">
        <authorList>
            <consortium name="NARMS: The National Antimicrobial Resistance Monitoring System"/>
        </authorList>
    </citation>
    <scope>NUCLEOTIDE SEQUENCE</scope>
    <source>
        <strain evidence="1">FSIS1700603</strain>
    </source>
</reference>
<gene>
    <name evidence="1" type="ORF">CCX28_05690</name>
</gene>
<dbReference type="AlphaFoldDB" id="A0A5T0P4C6"/>
<organism evidence="1">
    <name type="scientific">Campylobacter jejuni</name>
    <dbReference type="NCBI Taxonomy" id="197"/>
    <lineage>
        <taxon>Bacteria</taxon>
        <taxon>Pseudomonadati</taxon>
        <taxon>Campylobacterota</taxon>
        <taxon>Epsilonproteobacteria</taxon>
        <taxon>Campylobacterales</taxon>
        <taxon>Campylobacteraceae</taxon>
        <taxon>Campylobacter</taxon>
    </lineage>
</organism>
<protein>
    <submittedName>
        <fullName evidence="1">Uncharacterized protein</fullName>
    </submittedName>
</protein>
<sequence length="127" mass="14302">MSTENIIKEGAILGSLSGSALLGLMVFVLAGIAWHLYKTLHKEAGERTKELISETKNTNVLIREQIAVSRASSDSLVKFIEAHCSKTNNKLEAIETDLMRMDERLVKLTQIRNDELRSIFKKKENND</sequence>
<proteinExistence type="predicted"/>
<accession>A0A5T0P4C6</accession>